<dbReference type="Proteomes" id="UP000179807">
    <property type="component" value="Unassembled WGS sequence"/>
</dbReference>
<dbReference type="GeneID" id="94826082"/>
<dbReference type="RefSeq" id="XP_068365699.1">
    <property type="nucleotide sequence ID" value="XM_068491378.1"/>
</dbReference>
<keyword evidence="1" id="KW-0175">Coiled coil</keyword>
<evidence type="ECO:0000313" key="2">
    <source>
        <dbReference type="EMBL" id="OHT12563.1"/>
    </source>
</evidence>
<reference evidence="2" key="1">
    <citation type="submission" date="2016-10" db="EMBL/GenBank/DDBJ databases">
        <authorList>
            <person name="Benchimol M."/>
            <person name="Almeida L.G."/>
            <person name="Vasconcelos A.T."/>
            <person name="Perreira-Neves A."/>
            <person name="Rosa I.A."/>
            <person name="Tasca T."/>
            <person name="Bogo M.R."/>
            <person name="de Souza W."/>
        </authorList>
    </citation>
    <scope>NUCLEOTIDE SEQUENCE [LARGE SCALE GENOMIC DNA]</scope>
    <source>
        <strain evidence="2">K</strain>
    </source>
</reference>
<protein>
    <submittedName>
        <fullName evidence="2">Uncharacterized protein</fullName>
    </submittedName>
</protein>
<dbReference type="AlphaFoldDB" id="A0A1J4KMV1"/>
<evidence type="ECO:0000256" key="1">
    <source>
        <dbReference type="SAM" id="Coils"/>
    </source>
</evidence>
<gene>
    <name evidence="2" type="ORF">TRFO_03564</name>
</gene>
<sequence>MKRSSNQDSLANRVRILERELAEKTALLEKTAKSLADSQKQYQILLEEMERLKFNYSRNNPYNLRSESFNSSSFSENSTSRIDDHHHYKKSMNQLRNVEGNVKSIALQNLSLKTQNETLIYEQQEWNNFACQAFKEIREFVNFSKDFPNDDSEAQRFILLDLIRKMKNRCSSELLDSNLAHKYMMSKLKLKQVQAKCDRMLALLGEKGYDVSPFKKSKHMTKNKQKSYSQKVYSKQMKTHVKERPNNNSMFTDFNESSSCDQAEYEVSNVDIEFSDDDYSFGRIEYKAKVGESGNGYNSSDVDDFKKDVCKLIGVTRNMKGHYRNYAHLVGKDSDIY</sequence>
<organism evidence="2 3">
    <name type="scientific">Tritrichomonas foetus</name>
    <dbReference type="NCBI Taxonomy" id="1144522"/>
    <lineage>
        <taxon>Eukaryota</taxon>
        <taxon>Metamonada</taxon>
        <taxon>Parabasalia</taxon>
        <taxon>Tritrichomonadida</taxon>
        <taxon>Tritrichomonadidae</taxon>
        <taxon>Tritrichomonas</taxon>
    </lineage>
</organism>
<proteinExistence type="predicted"/>
<feature type="coiled-coil region" evidence="1">
    <location>
        <begin position="14"/>
        <end position="55"/>
    </location>
</feature>
<dbReference type="EMBL" id="MLAK01000560">
    <property type="protein sequence ID" value="OHT12563.1"/>
    <property type="molecule type" value="Genomic_DNA"/>
</dbReference>
<dbReference type="VEuPathDB" id="TrichDB:TRFO_03564"/>
<name>A0A1J4KMV1_9EUKA</name>
<keyword evidence="3" id="KW-1185">Reference proteome</keyword>
<evidence type="ECO:0000313" key="3">
    <source>
        <dbReference type="Proteomes" id="UP000179807"/>
    </source>
</evidence>
<comment type="caution">
    <text evidence="2">The sequence shown here is derived from an EMBL/GenBank/DDBJ whole genome shotgun (WGS) entry which is preliminary data.</text>
</comment>
<accession>A0A1J4KMV1</accession>